<dbReference type="EMBL" id="BMAU01021201">
    <property type="protein sequence ID" value="GFX98339.1"/>
    <property type="molecule type" value="Genomic_DNA"/>
</dbReference>
<organism evidence="1 2">
    <name type="scientific">Trichonephila clavipes</name>
    <name type="common">Golden silk orbweaver</name>
    <name type="synonym">Nephila clavipes</name>
    <dbReference type="NCBI Taxonomy" id="2585209"/>
    <lineage>
        <taxon>Eukaryota</taxon>
        <taxon>Metazoa</taxon>
        <taxon>Ecdysozoa</taxon>
        <taxon>Arthropoda</taxon>
        <taxon>Chelicerata</taxon>
        <taxon>Arachnida</taxon>
        <taxon>Araneae</taxon>
        <taxon>Araneomorphae</taxon>
        <taxon>Entelegynae</taxon>
        <taxon>Araneoidea</taxon>
        <taxon>Nephilidae</taxon>
        <taxon>Trichonephila</taxon>
    </lineage>
</organism>
<keyword evidence="2" id="KW-1185">Reference proteome</keyword>
<name>A0A8X6V9V3_TRICX</name>
<gene>
    <name evidence="1" type="ORF">TNCV_4909821</name>
</gene>
<comment type="caution">
    <text evidence="1">The sequence shown here is derived from an EMBL/GenBank/DDBJ whole genome shotgun (WGS) entry which is preliminary data.</text>
</comment>
<protein>
    <submittedName>
        <fullName evidence="1">Uncharacterized protein</fullName>
    </submittedName>
</protein>
<accession>A0A8X6V9V3</accession>
<proteinExistence type="predicted"/>
<dbReference type="AlphaFoldDB" id="A0A8X6V9V3"/>
<dbReference type="Proteomes" id="UP000887159">
    <property type="component" value="Unassembled WGS sequence"/>
</dbReference>
<reference evidence="1" key="1">
    <citation type="submission" date="2020-08" db="EMBL/GenBank/DDBJ databases">
        <title>Multicomponent nature underlies the extraordinary mechanical properties of spider dragline silk.</title>
        <authorList>
            <person name="Kono N."/>
            <person name="Nakamura H."/>
            <person name="Mori M."/>
            <person name="Yoshida Y."/>
            <person name="Ohtoshi R."/>
            <person name="Malay A.D."/>
            <person name="Moran D.A.P."/>
            <person name="Tomita M."/>
            <person name="Numata K."/>
            <person name="Arakawa K."/>
        </authorList>
    </citation>
    <scope>NUCLEOTIDE SEQUENCE</scope>
</reference>
<sequence length="87" mass="9576">MEYGVRLHSVTYRRSLVSTTHVITSSALYTEGGSTTAHTIMPDAGPVWRCITQLFGILSPRCLQTRIEIFTRKGEASSKKVGNLCST</sequence>
<evidence type="ECO:0000313" key="1">
    <source>
        <dbReference type="EMBL" id="GFX98339.1"/>
    </source>
</evidence>
<evidence type="ECO:0000313" key="2">
    <source>
        <dbReference type="Proteomes" id="UP000887159"/>
    </source>
</evidence>